<dbReference type="EMBL" id="AUZM01000118">
    <property type="protein sequence ID" value="ERT04139.1"/>
    <property type="molecule type" value="Genomic_DNA"/>
</dbReference>
<keyword evidence="2" id="KW-1185">Reference proteome</keyword>
<protein>
    <submittedName>
        <fullName evidence="1">Uncharacterized protein</fullName>
    </submittedName>
</protein>
<gene>
    <name evidence="1" type="ORF">M595_5913</name>
</gene>
<evidence type="ECO:0000313" key="2">
    <source>
        <dbReference type="Proteomes" id="UP000017127"/>
    </source>
</evidence>
<comment type="caution">
    <text evidence="1">The sequence shown here is derived from an EMBL/GenBank/DDBJ whole genome shotgun (WGS) entry which is preliminary data.</text>
</comment>
<dbReference type="AlphaFoldDB" id="U7Q8I8"/>
<name>U7Q8I8_9CYAN</name>
<proteinExistence type="predicted"/>
<evidence type="ECO:0000313" key="1">
    <source>
        <dbReference type="EMBL" id="ERT04139.1"/>
    </source>
</evidence>
<sequence>MSTAIQSGWLPIVIEFNFWGDKQTSVLHSTNPTARKINSAYCQPAY</sequence>
<organism evidence="1 2">
    <name type="scientific">Lyngbya aestuarii BL J</name>
    <dbReference type="NCBI Taxonomy" id="1348334"/>
    <lineage>
        <taxon>Bacteria</taxon>
        <taxon>Bacillati</taxon>
        <taxon>Cyanobacteriota</taxon>
        <taxon>Cyanophyceae</taxon>
        <taxon>Oscillatoriophycideae</taxon>
        <taxon>Oscillatoriales</taxon>
        <taxon>Microcoleaceae</taxon>
        <taxon>Lyngbya</taxon>
    </lineage>
</organism>
<reference evidence="1 2" key="1">
    <citation type="journal article" date="2013" name="Front. Microbiol.">
        <title>Comparative genomic analyses of the cyanobacterium, Lyngbya aestuarii BL J, a powerful hydrogen producer.</title>
        <authorList>
            <person name="Kothari A."/>
            <person name="Vaughn M."/>
            <person name="Garcia-Pichel F."/>
        </authorList>
    </citation>
    <scope>NUCLEOTIDE SEQUENCE [LARGE SCALE GENOMIC DNA]</scope>
    <source>
        <strain evidence="1 2">BL J</strain>
    </source>
</reference>
<accession>U7Q8I8</accession>
<dbReference type="Proteomes" id="UP000017127">
    <property type="component" value="Unassembled WGS sequence"/>
</dbReference>